<dbReference type="EC" id="2.7.13.3" evidence="2"/>
<keyword evidence="5" id="KW-0175">Coiled coil</keyword>
<dbReference type="PRINTS" id="PR00344">
    <property type="entry name" value="BCTRLSENSOR"/>
</dbReference>
<dbReference type="SUPFAM" id="SSF55874">
    <property type="entry name" value="ATPase domain of HSP90 chaperone/DNA topoisomerase II/histidine kinase"/>
    <property type="match status" value="1"/>
</dbReference>
<name>A0A9X2SYN6_9BACT</name>
<feature type="chain" id="PRO_5040867996" description="histidine kinase" evidence="7">
    <location>
        <begin position="22"/>
        <end position="679"/>
    </location>
</feature>
<dbReference type="Gene3D" id="1.25.40.10">
    <property type="entry name" value="Tetratricopeptide repeat domain"/>
    <property type="match status" value="2"/>
</dbReference>
<keyword evidence="6" id="KW-0472">Membrane</keyword>
<dbReference type="InterPro" id="IPR005467">
    <property type="entry name" value="His_kinase_dom"/>
</dbReference>
<dbReference type="Gene3D" id="3.30.565.10">
    <property type="entry name" value="Histidine kinase-like ATPase, C-terminal domain"/>
    <property type="match status" value="1"/>
</dbReference>
<evidence type="ECO:0000256" key="3">
    <source>
        <dbReference type="ARBA" id="ARBA00022553"/>
    </source>
</evidence>
<dbReference type="InterPro" id="IPR003594">
    <property type="entry name" value="HATPase_dom"/>
</dbReference>
<dbReference type="SMART" id="SM00387">
    <property type="entry name" value="HATPase_c"/>
    <property type="match status" value="1"/>
</dbReference>
<evidence type="ECO:0000256" key="2">
    <source>
        <dbReference type="ARBA" id="ARBA00012438"/>
    </source>
</evidence>
<dbReference type="Proteomes" id="UP001142175">
    <property type="component" value="Unassembled WGS sequence"/>
</dbReference>
<dbReference type="SMART" id="SM00028">
    <property type="entry name" value="TPR"/>
    <property type="match status" value="4"/>
</dbReference>
<evidence type="ECO:0000313" key="9">
    <source>
        <dbReference type="EMBL" id="MCR9015394.1"/>
    </source>
</evidence>
<feature type="signal peptide" evidence="7">
    <location>
        <begin position="1"/>
        <end position="21"/>
    </location>
</feature>
<gene>
    <name evidence="9" type="ORF">NU887_10135</name>
</gene>
<evidence type="ECO:0000256" key="1">
    <source>
        <dbReference type="ARBA" id="ARBA00000085"/>
    </source>
</evidence>
<keyword evidence="10" id="KW-1185">Reference proteome</keyword>
<dbReference type="PROSITE" id="PS50109">
    <property type="entry name" value="HIS_KIN"/>
    <property type="match status" value="1"/>
</dbReference>
<evidence type="ECO:0000259" key="8">
    <source>
        <dbReference type="PROSITE" id="PS50109"/>
    </source>
</evidence>
<dbReference type="SMART" id="SM00388">
    <property type="entry name" value="HisKA"/>
    <property type="match status" value="1"/>
</dbReference>
<proteinExistence type="predicted"/>
<dbReference type="InterPro" id="IPR004358">
    <property type="entry name" value="Sig_transdc_His_kin-like_C"/>
</dbReference>
<dbReference type="PANTHER" id="PTHR43065:SF42">
    <property type="entry name" value="TWO-COMPONENT SENSOR PPRA"/>
    <property type="match status" value="1"/>
</dbReference>
<dbReference type="PROSITE" id="PS50005">
    <property type="entry name" value="TPR"/>
    <property type="match status" value="1"/>
</dbReference>
<keyword evidence="3" id="KW-0597">Phosphoprotein</keyword>
<dbReference type="AlphaFoldDB" id="A0A9X2SYN6"/>
<feature type="transmembrane region" description="Helical" evidence="6">
    <location>
        <begin position="363"/>
        <end position="383"/>
    </location>
</feature>
<protein>
    <recommendedName>
        <fullName evidence="2">histidine kinase</fullName>
        <ecNumber evidence="2">2.7.13.3</ecNumber>
    </recommendedName>
</protein>
<dbReference type="Pfam" id="PF00512">
    <property type="entry name" value="HisKA"/>
    <property type="match status" value="1"/>
</dbReference>
<evidence type="ECO:0000256" key="4">
    <source>
        <dbReference type="PROSITE-ProRule" id="PRU00339"/>
    </source>
</evidence>
<reference evidence="9" key="1">
    <citation type="submission" date="2022-08" db="EMBL/GenBank/DDBJ databases">
        <authorList>
            <person name="Zhang D."/>
        </authorList>
    </citation>
    <scope>NUCLEOTIDE SEQUENCE</scope>
    <source>
        <strain evidence="9">XJ19-11</strain>
    </source>
</reference>
<dbReference type="PANTHER" id="PTHR43065">
    <property type="entry name" value="SENSOR HISTIDINE KINASE"/>
    <property type="match status" value="1"/>
</dbReference>
<dbReference type="InterPro" id="IPR036890">
    <property type="entry name" value="HATPase_C_sf"/>
</dbReference>
<sequence>MKKLATILILLLFIGAKRTIAQSLDTIIANHNTVTDSLMHALTQSKTDTGKIAIMVRLCNQYMFNKPDSALFYGYQAINIAREVGFPKGEVDAMQASAIALNTLGNFSKAFQITLQGVNLANKIGQKEMKGMLLLGLGHTYTNIGDYKNASKYFQQAYLVLDSVQKSEAHPLPMATLAISYLGNAYLELNKIDSATFYNQMAYEKSIQLETNWLSNITLINQARVEERNGHFDLAKSYLYQSTKEATSTFWLFQANFDMAQLHYRLGESDSSIFYATKSLNIANASGIYTNIIDANEFLSQIYREIDFEKALAYSTHAIAYNDSLTHLANITDFETIAGFDEQQKEFEIAAAETAFKNSFRQILLLSGLGVIIVIALIIFRGYRKEKQAAYSLLQKNQQVESALRQLKSTQAQLIQSEKMASLGELTAGIAHEIQNPLNFVNNFSEVSAEMVDEMNEELEKGDIEEAKFIGKDLKENLSKINHHGKRADAIVKGMLEHSRTSSGGKELTDVNYLASEYLNLAYQSFKSKNEGVNITLITELDPTISKIELVRADIGKVLLNILNNAFYACTHSEFLIQNSELKPLVTVSTSPLQGGRGVKISVSDNGPGIPDSFKEKIFQPFFTTKPTGQGTGLGLSLSYDIVKAHGGELRVESQTAGEAGEVGGGTVFTFYLPITPST</sequence>
<dbReference type="GO" id="GO:0000155">
    <property type="term" value="F:phosphorelay sensor kinase activity"/>
    <property type="evidence" value="ECO:0007669"/>
    <property type="project" value="InterPro"/>
</dbReference>
<dbReference type="InterPro" id="IPR003661">
    <property type="entry name" value="HisK_dim/P_dom"/>
</dbReference>
<accession>A0A9X2SYN6</accession>
<feature type="coiled-coil region" evidence="5">
    <location>
        <begin position="393"/>
        <end position="420"/>
    </location>
</feature>
<dbReference type="RefSeq" id="WP_258423251.1">
    <property type="nucleotide sequence ID" value="NZ_JANSUY010000005.1"/>
</dbReference>
<keyword evidence="9" id="KW-0067">ATP-binding</keyword>
<evidence type="ECO:0000256" key="5">
    <source>
        <dbReference type="SAM" id="Coils"/>
    </source>
</evidence>
<dbReference type="GO" id="GO:0005524">
    <property type="term" value="F:ATP binding"/>
    <property type="evidence" value="ECO:0007669"/>
    <property type="project" value="UniProtKB-KW"/>
</dbReference>
<evidence type="ECO:0000256" key="7">
    <source>
        <dbReference type="SAM" id="SignalP"/>
    </source>
</evidence>
<comment type="caution">
    <text evidence="9">The sequence shown here is derived from an EMBL/GenBank/DDBJ whole genome shotgun (WGS) entry which is preliminary data.</text>
</comment>
<feature type="repeat" description="TPR" evidence="4">
    <location>
        <begin position="131"/>
        <end position="164"/>
    </location>
</feature>
<organism evidence="9 10">
    <name type="scientific">Aquiflexum gelatinilyticum</name>
    <dbReference type="NCBI Taxonomy" id="2961943"/>
    <lineage>
        <taxon>Bacteria</taxon>
        <taxon>Pseudomonadati</taxon>
        <taxon>Bacteroidota</taxon>
        <taxon>Cytophagia</taxon>
        <taxon>Cytophagales</taxon>
        <taxon>Cyclobacteriaceae</taxon>
        <taxon>Aquiflexum</taxon>
    </lineage>
</organism>
<dbReference type="InterPro" id="IPR019734">
    <property type="entry name" value="TPR_rpt"/>
</dbReference>
<evidence type="ECO:0000256" key="6">
    <source>
        <dbReference type="SAM" id="Phobius"/>
    </source>
</evidence>
<keyword evidence="7" id="KW-0732">Signal</keyword>
<comment type="catalytic activity">
    <reaction evidence="1">
        <text>ATP + protein L-histidine = ADP + protein N-phospho-L-histidine.</text>
        <dbReference type="EC" id="2.7.13.3"/>
    </reaction>
</comment>
<dbReference type="Gene3D" id="1.10.287.130">
    <property type="match status" value="1"/>
</dbReference>
<dbReference type="EMBL" id="JANSUY010000005">
    <property type="protein sequence ID" value="MCR9015394.1"/>
    <property type="molecule type" value="Genomic_DNA"/>
</dbReference>
<keyword evidence="9" id="KW-0547">Nucleotide-binding</keyword>
<dbReference type="Pfam" id="PF02518">
    <property type="entry name" value="HATPase_c"/>
    <property type="match status" value="1"/>
</dbReference>
<dbReference type="SUPFAM" id="SSF48452">
    <property type="entry name" value="TPR-like"/>
    <property type="match status" value="2"/>
</dbReference>
<dbReference type="CDD" id="cd00082">
    <property type="entry name" value="HisKA"/>
    <property type="match status" value="1"/>
</dbReference>
<dbReference type="SUPFAM" id="SSF47384">
    <property type="entry name" value="Homodimeric domain of signal transducing histidine kinase"/>
    <property type="match status" value="1"/>
</dbReference>
<evidence type="ECO:0000313" key="10">
    <source>
        <dbReference type="Proteomes" id="UP001142175"/>
    </source>
</evidence>
<feature type="domain" description="Histidine kinase" evidence="8">
    <location>
        <begin position="429"/>
        <end position="677"/>
    </location>
</feature>
<keyword evidence="4" id="KW-0802">TPR repeat</keyword>
<keyword evidence="6" id="KW-0812">Transmembrane</keyword>
<dbReference type="InterPro" id="IPR011990">
    <property type="entry name" value="TPR-like_helical_dom_sf"/>
</dbReference>
<dbReference type="Pfam" id="PF13181">
    <property type="entry name" value="TPR_8"/>
    <property type="match status" value="1"/>
</dbReference>
<dbReference type="InterPro" id="IPR036097">
    <property type="entry name" value="HisK_dim/P_sf"/>
</dbReference>
<keyword evidence="6" id="KW-1133">Transmembrane helix</keyword>